<dbReference type="PRINTS" id="PR00039">
    <property type="entry name" value="HTHLYSR"/>
</dbReference>
<protein>
    <submittedName>
        <fullName evidence="6">DNA-binding transcriptional regulator, LysR family</fullName>
    </submittedName>
</protein>
<dbReference type="InterPro" id="IPR036390">
    <property type="entry name" value="WH_DNA-bd_sf"/>
</dbReference>
<feature type="domain" description="HTH lysR-type" evidence="5">
    <location>
        <begin position="4"/>
        <end position="61"/>
    </location>
</feature>
<sequence length="302" mass="34210">MIYMTIQQLKYVVAVAEYGNVTAASQKVYISQPSLTVAIHELEKEIGISIFSRTNKGVVVTNEGREFLGYARQVLEQTSLLEEKYLGNKTKQKRFSVTCQHYSFAVNAFVDVIKKYGGSEYDYTLRESQTSQIIDDVAKLNSEIGILYLNKKNTEIILKLLKKNDLVFKELFTAEPHVFISKNNPLAKKKTVCLEDLEAYPYLTYEQGEYNSFYFGEEPLPAIDHKLNIKVTDRATLFNLLIGLNGYTVCSGVIDSKLNGSSIISRPLELDDYMKVGVVTHKNVVLSQYALSYLEAIKTYIP</sequence>
<dbReference type="CDD" id="cd05466">
    <property type="entry name" value="PBP2_LTTR_substrate"/>
    <property type="match status" value="1"/>
</dbReference>
<evidence type="ECO:0000256" key="3">
    <source>
        <dbReference type="ARBA" id="ARBA00023125"/>
    </source>
</evidence>
<dbReference type="SUPFAM" id="SSF53850">
    <property type="entry name" value="Periplasmic binding protein-like II"/>
    <property type="match status" value="1"/>
</dbReference>
<proteinExistence type="inferred from homology"/>
<evidence type="ECO:0000256" key="1">
    <source>
        <dbReference type="ARBA" id="ARBA00009437"/>
    </source>
</evidence>
<keyword evidence="4" id="KW-0804">Transcription</keyword>
<name>A0A1H9EF71_9SPIR</name>
<dbReference type="GO" id="GO:0032993">
    <property type="term" value="C:protein-DNA complex"/>
    <property type="evidence" value="ECO:0007669"/>
    <property type="project" value="TreeGrafter"/>
</dbReference>
<dbReference type="PROSITE" id="PS50931">
    <property type="entry name" value="HTH_LYSR"/>
    <property type="match status" value="1"/>
</dbReference>
<dbReference type="InterPro" id="IPR000847">
    <property type="entry name" value="LysR_HTH_N"/>
</dbReference>
<dbReference type="InterPro" id="IPR036388">
    <property type="entry name" value="WH-like_DNA-bd_sf"/>
</dbReference>
<dbReference type="AlphaFoldDB" id="A0A1H9EF71"/>
<dbReference type="GO" id="GO:0003677">
    <property type="term" value="F:DNA binding"/>
    <property type="evidence" value="ECO:0007669"/>
    <property type="project" value="UniProtKB-KW"/>
</dbReference>
<dbReference type="Proteomes" id="UP000182360">
    <property type="component" value="Unassembled WGS sequence"/>
</dbReference>
<dbReference type="EMBL" id="FOFU01000003">
    <property type="protein sequence ID" value="SEQ24321.1"/>
    <property type="molecule type" value="Genomic_DNA"/>
</dbReference>
<reference evidence="6 7" key="1">
    <citation type="submission" date="2016-10" db="EMBL/GenBank/DDBJ databases">
        <authorList>
            <person name="de Groot N.N."/>
        </authorList>
    </citation>
    <scope>NUCLEOTIDE SEQUENCE [LARGE SCALE GENOMIC DNA]</scope>
    <source>
        <strain evidence="6 7">B25</strain>
    </source>
</reference>
<organism evidence="6 7">
    <name type="scientific">Treponema bryantii</name>
    <dbReference type="NCBI Taxonomy" id="163"/>
    <lineage>
        <taxon>Bacteria</taxon>
        <taxon>Pseudomonadati</taxon>
        <taxon>Spirochaetota</taxon>
        <taxon>Spirochaetia</taxon>
        <taxon>Spirochaetales</taxon>
        <taxon>Treponemataceae</taxon>
        <taxon>Treponema</taxon>
    </lineage>
</organism>
<evidence type="ECO:0000256" key="2">
    <source>
        <dbReference type="ARBA" id="ARBA00023015"/>
    </source>
</evidence>
<evidence type="ECO:0000259" key="5">
    <source>
        <dbReference type="PROSITE" id="PS50931"/>
    </source>
</evidence>
<dbReference type="Pfam" id="PF03466">
    <property type="entry name" value="LysR_substrate"/>
    <property type="match status" value="1"/>
</dbReference>
<evidence type="ECO:0000313" key="6">
    <source>
        <dbReference type="EMBL" id="SEQ24321.1"/>
    </source>
</evidence>
<evidence type="ECO:0000313" key="7">
    <source>
        <dbReference type="Proteomes" id="UP000182360"/>
    </source>
</evidence>
<comment type="similarity">
    <text evidence="1">Belongs to the LysR transcriptional regulatory family.</text>
</comment>
<dbReference type="PANTHER" id="PTHR30346:SF0">
    <property type="entry name" value="HCA OPERON TRANSCRIPTIONAL ACTIVATOR HCAR"/>
    <property type="match status" value="1"/>
</dbReference>
<accession>A0A1H9EF71</accession>
<dbReference type="PANTHER" id="PTHR30346">
    <property type="entry name" value="TRANSCRIPTIONAL DUAL REGULATOR HCAR-RELATED"/>
    <property type="match status" value="1"/>
</dbReference>
<dbReference type="Gene3D" id="3.40.190.10">
    <property type="entry name" value="Periplasmic binding protein-like II"/>
    <property type="match status" value="2"/>
</dbReference>
<keyword evidence="7" id="KW-1185">Reference proteome</keyword>
<gene>
    <name evidence="6" type="ORF">SAMN04487977_103139</name>
</gene>
<dbReference type="Pfam" id="PF00126">
    <property type="entry name" value="HTH_1"/>
    <property type="match status" value="1"/>
</dbReference>
<dbReference type="GO" id="GO:0003700">
    <property type="term" value="F:DNA-binding transcription factor activity"/>
    <property type="evidence" value="ECO:0007669"/>
    <property type="project" value="InterPro"/>
</dbReference>
<dbReference type="SUPFAM" id="SSF46785">
    <property type="entry name" value="Winged helix' DNA-binding domain"/>
    <property type="match status" value="1"/>
</dbReference>
<dbReference type="Gene3D" id="1.10.10.10">
    <property type="entry name" value="Winged helix-like DNA-binding domain superfamily/Winged helix DNA-binding domain"/>
    <property type="match status" value="1"/>
</dbReference>
<dbReference type="FunFam" id="1.10.10.10:FF:000001">
    <property type="entry name" value="LysR family transcriptional regulator"/>
    <property type="match status" value="1"/>
</dbReference>
<evidence type="ECO:0000256" key="4">
    <source>
        <dbReference type="ARBA" id="ARBA00023163"/>
    </source>
</evidence>
<dbReference type="InterPro" id="IPR005119">
    <property type="entry name" value="LysR_subst-bd"/>
</dbReference>
<keyword evidence="3 6" id="KW-0238">DNA-binding</keyword>
<keyword evidence="2" id="KW-0805">Transcription regulation</keyword>